<keyword evidence="8" id="KW-1003">Cell membrane</keyword>
<keyword evidence="7 8" id="KW-0472">Membrane</keyword>
<dbReference type="Gene3D" id="1.20.5.1030">
    <property type="entry name" value="Preprotein translocase secy subunit"/>
    <property type="match status" value="1"/>
</dbReference>
<evidence type="ECO:0000256" key="3">
    <source>
        <dbReference type="ARBA" id="ARBA00022692"/>
    </source>
</evidence>
<keyword evidence="3 8" id="KW-0812">Transmembrane</keyword>
<proteinExistence type="inferred from homology"/>
<dbReference type="Pfam" id="PF00584">
    <property type="entry name" value="SecE"/>
    <property type="match status" value="1"/>
</dbReference>
<keyword evidence="6 8" id="KW-0811">Translocation</keyword>
<accession>A0A449A6D4</accession>
<evidence type="ECO:0000313" key="9">
    <source>
        <dbReference type="EMBL" id="VEU59796.1"/>
    </source>
</evidence>
<evidence type="ECO:0000256" key="1">
    <source>
        <dbReference type="ARBA" id="ARBA00004370"/>
    </source>
</evidence>
<dbReference type="GO" id="GO:0006605">
    <property type="term" value="P:protein targeting"/>
    <property type="evidence" value="ECO:0007669"/>
    <property type="project" value="UniProtKB-UniRule"/>
</dbReference>
<dbReference type="RefSeq" id="WP_129720162.1">
    <property type="nucleotide sequence ID" value="NZ_LR214951.1"/>
</dbReference>
<keyword evidence="2 8" id="KW-0813">Transport</keyword>
<dbReference type="AlphaFoldDB" id="A0A449A6D4"/>
<comment type="similarity">
    <text evidence="8">Belongs to the SecE/SEC61-gamma family.</text>
</comment>
<keyword evidence="10" id="KW-1185">Reference proteome</keyword>
<keyword evidence="5 8" id="KW-1133">Transmembrane helix</keyword>
<name>A0A449A6D4_9BACT</name>
<evidence type="ECO:0000256" key="5">
    <source>
        <dbReference type="ARBA" id="ARBA00022989"/>
    </source>
</evidence>
<evidence type="ECO:0000256" key="2">
    <source>
        <dbReference type="ARBA" id="ARBA00022448"/>
    </source>
</evidence>
<dbReference type="InterPro" id="IPR001901">
    <property type="entry name" value="Translocase_SecE/Sec61-g"/>
</dbReference>
<dbReference type="GO" id="GO:0005886">
    <property type="term" value="C:plasma membrane"/>
    <property type="evidence" value="ECO:0007669"/>
    <property type="project" value="UniProtKB-SubCell"/>
</dbReference>
<dbReference type="GO" id="GO:0009306">
    <property type="term" value="P:protein secretion"/>
    <property type="evidence" value="ECO:0007669"/>
    <property type="project" value="UniProtKB-UniRule"/>
</dbReference>
<sequence>MKKRTKNKKYILRNWIKELKRIKWPDAQTSTKSFIYTILFVVFFVILFFIISIIATYLWSKTNVGFGN</sequence>
<dbReference type="InterPro" id="IPR038379">
    <property type="entry name" value="SecE_sf"/>
</dbReference>
<dbReference type="GO" id="GO:0065002">
    <property type="term" value="P:intracellular protein transmembrane transport"/>
    <property type="evidence" value="ECO:0007669"/>
    <property type="project" value="UniProtKB-UniRule"/>
</dbReference>
<organism evidence="9 10">
    <name type="scientific">Mesomycoplasma neurolyticum</name>
    <dbReference type="NCBI Taxonomy" id="2120"/>
    <lineage>
        <taxon>Bacteria</taxon>
        <taxon>Bacillati</taxon>
        <taxon>Mycoplasmatota</taxon>
        <taxon>Mycoplasmoidales</taxon>
        <taxon>Metamycoplasmataceae</taxon>
        <taxon>Mesomycoplasma</taxon>
    </lineage>
</organism>
<dbReference type="OrthoDB" id="399914at2"/>
<evidence type="ECO:0000313" key="10">
    <source>
        <dbReference type="Proteomes" id="UP000289440"/>
    </source>
</evidence>
<evidence type="ECO:0000256" key="8">
    <source>
        <dbReference type="HAMAP-Rule" id="MF_00422"/>
    </source>
</evidence>
<evidence type="ECO:0000256" key="6">
    <source>
        <dbReference type="ARBA" id="ARBA00023010"/>
    </source>
</evidence>
<dbReference type="EMBL" id="LR214951">
    <property type="protein sequence ID" value="VEU59796.1"/>
    <property type="molecule type" value="Genomic_DNA"/>
</dbReference>
<gene>
    <name evidence="8" type="primary">secE</name>
    <name evidence="9" type="ORF">NCTC10166_00782</name>
</gene>
<evidence type="ECO:0000256" key="7">
    <source>
        <dbReference type="ARBA" id="ARBA00023136"/>
    </source>
</evidence>
<dbReference type="InterPro" id="IPR005807">
    <property type="entry name" value="SecE_bac"/>
</dbReference>
<feature type="transmembrane region" description="Helical" evidence="8">
    <location>
        <begin position="34"/>
        <end position="59"/>
    </location>
</feature>
<reference evidence="9 10" key="1">
    <citation type="submission" date="2019-01" db="EMBL/GenBank/DDBJ databases">
        <authorList>
            <consortium name="Pathogen Informatics"/>
        </authorList>
    </citation>
    <scope>NUCLEOTIDE SEQUENCE [LARGE SCALE GENOMIC DNA]</scope>
    <source>
        <strain evidence="9 10">NCTC10166</strain>
    </source>
</reference>
<dbReference type="GO" id="GO:0043952">
    <property type="term" value="P:protein transport by the Sec complex"/>
    <property type="evidence" value="ECO:0007669"/>
    <property type="project" value="UniProtKB-UniRule"/>
</dbReference>
<protein>
    <recommendedName>
        <fullName evidence="8">Protein translocase subunit SecE</fullName>
    </recommendedName>
</protein>
<keyword evidence="4 8" id="KW-0653">Protein transport</keyword>
<dbReference type="Proteomes" id="UP000289440">
    <property type="component" value="Chromosome"/>
</dbReference>
<dbReference type="HAMAP" id="MF_00422">
    <property type="entry name" value="SecE"/>
    <property type="match status" value="1"/>
</dbReference>
<dbReference type="KEGG" id="mnu:NCTC10166_00782"/>
<comment type="subunit">
    <text evidence="8">Component of the Sec protein translocase complex. Heterotrimer consisting of SecY, SecE and SecG subunits. The heterotrimers can form oligomers, although 1 heterotrimer is thought to be able to translocate proteins. Interacts with the ribosome. Interacts with SecDF, and other proteins may be involved. Interacts with SecA.</text>
</comment>
<evidence type="ECO:0000256" key="4">
    <source>
        <dbReference type="ARBA" id="ARBA00022927"/>
    </source>
</evidence>
<dbReference type="NCBIfam" id="TIGR00964">
    <property type="entry name" value="secE_bact"/>
    <property type="match status" value="1"/>
</dbReference>
<comment type="subcellular location">
    <subcellularLocation>
        <location evidence="8">Cell membrane</location>
        <topology evidence="8">Single-pass membrane protein</topology>
    </subcellularLocation>
    <subcellularLocation>
        <location evidence="1">Membrane</location>
    </subcellularLocation>
</comment>
<dbReference type="GO" id="GO:0008320">
    <property type="term" value="F:protein transmembrane transporter activity"/>
    <property type="evidence" value="ECO:0007669"/>
    <property type="project" value="UniProtKB-UniRule"/>
</dbReference>
<comment type="function">
    <text evidence="8">Essential subunit of the Sec protein translocation channel SecYEG. Clamps together the 2 halves of SecY. May contact the channel plug during translocation.</text>
</comment>